<evidence type="ECO:0000256" key="6">
    <source>
        <dbReference type="SAM" id="MobiDB-lite"/>
    </source>
</evidence>
<dbReference type="KEGG" id="val:VDBG_06604"/>
<feature type="compositionally biased region" description="Basic and acidic residues" evidence="6">
    <location>
        <begin position="353"/>
        <end position="365"/>
    </location>
</feature>
<dbReference type="GO" id="GO:0004674">
    <property type="term" value="F:protein serine/threonine kinase activity"/>
    <property type="evidence" value="ECO:0007669"/>
    <property type="project" value="UniProtKB-KW"/>
</dbReference>
<feature type="compositionally biased region" description="Basic and acidic residues" evidence="6">
    <location>
        <begin position="398"/>
        <end position="410"/>
    </location>
</feature>
<dbReference type="OrthoDB" id="5979581at2759"/>
<dbReference type="PANTHER" id="PTHR45646">
    <property type="entry name" value="SERINE/THREONINE-PROTEIN KINASE DOA-RELATED"/>
    <property type="match status" value="1"/>
</dbReference>
<dbReference type="AlphaFoldDB" id="C9SNX9"/>
<evidence type="ECO:0000259" key="7">
    <source>
        <dbReference type="PROSITE" id="PS50011"/>
    </source>
</evidence>
<reference evidence="9" key="1">
    <citation type="journal article" date="2011" name="PLoS Pathog.">
        <title>Comparative genomics yields insights into niche adaptation of plant vascular wilt pathogens.</title>
        <authorList>
            <person name="Klosterman S.J."/>
            <person name="Subbarao K.V."/>
            <person name="Kang S."/>
            <person name="Veronese P."/>
            <person name="Gold S.E."/>
            <person name="Thomma B.P.H.J."/>
            <person name="Chen Z."/>
            <person name="Henrissat B."/>
            <person name="Lee Y.-H."/>
            <person name="Park J."/>
            <person name="Garcia-Pedrajas M.D."/>
            <person name="Barbara D.J."/>
            <person name="Anchieta A."/>
            <person name="de Jonge R."/>
            <person name="Santhanam P."/>
            <person name="Maruthachalam K."/>
            <person name="Atallah Z."/>
            <person name="Amyotte S.G."/>
            <person name="Paz Z."/>
            <person name="Inderbitzin P."/>
            <person name="Hayes R.J."/>
            <person name="Heiman D.I."/>
            <person name="Young S."/>
            <person name="Zeng Q."/>
            <person name="Engels R."/>
            <person name="Galagan J."/>
            <person name="Cuomo C.A."/>
            <person name="Dobinson K.F."/>
            <person name="Ma L.-J."/>
        </authorList>
    </citation>
    <scope>NUCLEOTIDE SEQUENCE [LARGE SCALE GENOMIC DNA]</scope>
    <source>
        <strain evidence="9">VaMs.102 / ATCC MYA-4576 / FGSC 10136</strain>
    </source>
</reference>
<sequence length="431" mass="48431">MSEPATPPAQASARQREWRFTETGIPCEWAESYRPGGFHPTHLGDIMNDRYEIIRKLGNGSSNRFVVLKIGVSKNGNHAHLAIQRDLASKAAEDSDSRYVVALLDSFIQEGPNGHHPCLILEPMGPSVSSILNAPRKILDLRNMQPRRFSTQKTKAILRDVLCGLRFLHSNDIVHGGLQSGNMLFSVRDLNLISVDDLRQDINSSRIEYLKRKVGKIDKWAPKYLIVAMPLNDYVRTDEEQHVKIIDLESAFFESEPPPRIVTPVALRAPETILGGPVSRSIDIWSLGCLLFELLTGMPLFQLAVMGNADEALDDDHMIQFAEVLSPLPESITSKWPRAGRYFGPNGERLDAAVGKSKEDSLHSDDDLDEEEEEEDDFDDDEMEFPTGGFGPPLPCDPLEKLFGDNKPQDVDEDEEKTILSLLRWMLQYEV</sequence>
<evidence type="ECO:0000313" key="8">
    <source>
        <dbReference type="EMBL" id="EEY20494.1"/>
    </source>
</evidence>
<keyword evidence="2" id="KW-0808">Transferase</keyword>
<proteinExistence type="predicted"/>
<dbReference type="GO" id="GO:0043484">
    <property type="term" value="P:regulation of RNA splicing"/>
    <property type="evidence" value="ECO:0007669"/>
    <property type="project" value="TreeGrafter"/>
</dbReference>
<accession>C9SNX9</accession>
<evidence type="ECO:0000256" key="4">
    <source>
        <dbReference type="ARBA" id="ARBA00022777"/>
    </source>
</evidence>
<dbReference type="RefSeq" id="XP_003003042.1">
    <property type="nucleotide sequence ID" value="XM_003002996.1"/>
</dbReference>
<evidence type="ECO:0000313" key="9">
    <source>
        <dbReference type="Proteomes" id="UP000008698"/>
    </source>
</evidence>
<protein>
    <submittedName>
        <fullName evidence="8">Serine/threonine-protein kinase SRPK3</fullName>
    </submittedName>
</protein>
<dbReference type="SUPFAM" id="SSF56112">
    <property type="entry name" value="Protein kinase-like (PK-like)"/>
    <property type="match status" value="1"/>
</dbReference>
<evidence type="ECO:0000256" key="5">
    <source>
        <dbReference type="ARBA" id="ARBA00022840"/>
    </source>
</evidence>
<gene>
    <name evidence="8" type="ORF">VDBG_06604</name>
</gene>
<evidence type="ECO:0000256" key="2">
    <source>
        <dbReference type="ARBA" id="ARBA00022679"/>
    </source>
</evidence>
<feature type="compositionally biased region" description="Acidic residues" evidence="6">
    <location>
        <begin position="366"/>
        <end position="384"/>
    </location>
</feature>
<keyword evidence="1" id="KW-0723">Serine/threonine-protein kinase</keyword>
<feature type="region of interest" description="Disordered" evidence="6">
    <location>
        <begin position="353"/>
        <end position="413"/>
    </location>
</feature>
<dbReference type="SMART" id="SM00220">
    <property type="entry name" value="S_TKc"/>
    <property type="match status" value="1"/>
</dbReference>
<dbReference type="InterPro" id="IPR051175">
    <property type="entry name" value="CLK_kinases"/>
</dbReference>
<name>C9SNX9_VERA1</name>
<dbReference type="InterPro" id="IPR011009">
    <property type="entry name" value="Kinase-like_dom_sf"/>
</dbReference>
<dbReference type="GO" id="GO:0005524">
    <property type="term" value="F:ATP binding"/>
    <property type="evidence" value="ECO:0007669"/>
    <property type="project" value="UniProtKB-KW"/>
</dbReference>
<evidence type="ECO:0000256" key="3">
    <source>
        <dbReference type="ARBA" id="ARBA00022741"/>
    </source>
</evidence>
<dbReference type="GO" id="GO:0005634">
    <property type="term" value="C:nucleus"/>
    <property type="evidence" value="ECO:0007669"/>
    <property type="project" value="TreeGrafter"/>
</dbReference>
<keyword evidence="5" id="KW-0067">ATP-binding</keyword>
<feature type="domain" description="Protein kinase" evidence="7">
    <location>
        <begin position="27"/>
        <end position="431"/>
    </location>
</feature>
<dbReference type="eggNOG" id="KOG1290">
    <property type="taxonomic scope" value="Eukaryota"/>
</dbReference>
<evidence type="ECO:0000256" key="1">
    <source>
        <dbReference type="ARBA" id="ARBA00022527"/>
    </source>
</evidence>
<organism evidence="9">
    <name type="scientific">Verticillium alfalfae (strain VaMs.102 / ATCC MYA-4576 / FGSC 10136)</name>
    <name type="common">Verticillium wilt of alfalfa</name>
    <name type="synonym">Verticillium albo-atrum</name>
    <dbReference type="NCBI Taxonomy" id="526221"/>
    <lineage>
        <taxon>Eukaryota</taxon>
        <taxon>Fungi</taxon>
        <taxon>Dikarya</taxon>
        <taxon>Ascomycota</taxon>
        <taxon>Pezizomycotina</taxon>
        <taxon>Sordariomycetes</taxon>
        <taxon>Hypocreomycetidae</taxon>
        <taxon>Glomerellales</taxon>
        <taxon>Plectosphaerellaceae</taxon>
        <taxon>Verticillium</taxon>
    </lineage>
</organism>
<keyword evidence="4 8" id="KW-0418">Kinase</keyword>
<dbReference type="InterPro" id="IPR000719">
    <property type="entry name" value="Prot_kinase_dom"/>
</dbReference>
<dbReference type="Gene3D" id="3.30.200.20">
    <property type="entry name" value="Phosphorylase Kinase, domain 1"/>
    <property type="match status" value="1"/>
</dbReference>
<dbReference type="EMBL" id="DS985221">
    <property type="protein sequence ID" value="EEY20494.1"/>
    <property type="molecule type" value="Genomic_DNA"/>
</dbReference>
<dbReference type="HOGENOM" id="CLU_000288_81_2_1"/>
<keyword evidence="3" id="KW-0547">Nucleotide-binding</keyword>
<dbReference type="GeneID" id="9537084"/>
<dbReference type="Pfam" id="PF00069">
    <property type="entry name" value="Pkinase"/>
    <property type="match status" value="1"/>
</dbReference>
<dbReference type="PROSITE" id="PS50011">
    <property type="entry name" value="PROTEIN_KINASE_DOM"/>
    <property type="match status" value="1"/>
</dbReference>
<keyword evidence="9" id="KW-1185">Reference proteome</keyword>
<dbReference type="Proteomes" id="UP000008698">
    <property type="component" value="Unassembled WGS sequence"/>
</dbReference>
<dbReference type="PANTHER" id="PTHR45646:SF11">
    <property type="entry name" value="SERINE_THREONINE-PROTEIN KINASE DOA"/>
    <property type="match status" value="1"/>
</dbReference>
<dbReference type="Gene3D" id="1.10.510.10">
    <property type="entry name" value="Transferase(Phosphotransferase) domain 1"/>
    <property type="match status" value="1"/>
</dbReference>
<dbReference type="OMA" id="QMEGITH"/>